<feature type="region of interest" description="Disordered" evidence="1">
    <location>
        <begin position="97"/>
        <end position="117"/>
    </location>
</feature>
<dbReference type="AlphaFoldDB" id="A0A9K3KS64"/>
<dbReference type="PANTHER" id="PTHR10910:SF62">
    <property type="entry name" value="AT07585P-RELATED"/>
    <property type="match status" value="1"/>
</dbReference>
<dbReference type="EMBL" id="JAGRRH010000020">
    <property type="protein sequence ID" value="KAG7348123.1"/>
    <property type="molecule type" value="Genomic_DNA"/>
</dbReference>
<comment type="caution">
    <text evidence="4">The sequence shown here is derived from an EMBL/GenBank/DDBJ whole genome shotgun (WGS) entry which is preliminary data.</text>
</comment>
<dbReference type="OrthoDB" id="47001at2759"/>
<feature type="domain" description="A to I editase" evidence="2">
    <location>
        <begin position="623"/>
        <end position="1058"/>
    </location>
</feature>
<dbReference type="SMART" id="SM00552">
    <property type="entry name" value="ADEAMc"/>
    <property type="match status" value="1"/>
</dbReference>
<evidence type="ECO:0000259" key="3">
    <source>
        <dbReference type="PROSITE" id="PS50982"/>
    </source>
</evidence>
<feature type="region of interest" description="Disordered" evidence="1">
    <location>
        <begin position="786"/>
        <end position="805"/>
    </location>
</feature>
<evidence type="ECO:0000313" key="5">
    <source>
        <dbReference type="Proteomes" id="UP000693970"/>
    </source>
</evidence>
<feature type="compositionally biased region" description="Polar residues" evidence="1">
    <location>
        <begin position="190"/>
        <end position="217"/>
    </location>
</feature>
<dbReference type="Pfam" id="PF02137">
    <property type="entry name" value="A_deamin"/>
    <property type="match status" value="1"/>
</dbReference>
<dbReference type="InterPro" id="IPR002466">
    <property type="entry name" value="A_deamin"/>
</dbReference>
<proteinExistence type="predicted"/>
<feature type="compositionally biased region" description="Low complexity" evidence="1">
    <location>
        <begin position="61"/>
        <end position="73"/>
    </location>
</feature>
<gene>
    <name evidence="4" type="ORF">IV203_016828</name>
</gene>
<dbReference type="GO" id="GO:0006396">
    <property type="term" value="P:RNA processing"/>
    <property type="evidence" value="ECO:0007669"/>
    <property type="project" value="InterPro"/>
</dbReference>
<protein>
    <submittedName>
        <fullName evidence="4">Adenosine-deaminase (Editase) domain containing protein</fullName>
    </submittedName>
</protein>
<dbReference type="GO" id="GO:0003677">
    <property type="term" value="F:DNA binding"/>
    <property type="evidence" value="ECO:0007669"/>
    <property type="project" value="InterPro"/>
</dbReference>
<dbReference type="GO" id="GO:0006382">
    <property type="term" value="P:adenosine to inosine editing"/>
    <property type="evidence" value="ECO:0007669"/>
    <property type="project" value="TreeGrafter"/>
</dbReference>
<dbReference type="Proteomes" id="UP000693970">
    <property type="component" value="Unassembled WGS sequence"/>
</dbReference>
<dbReference type="GO" id="GO:0005730">
    <property type="term" value="C:nucleolus"/>
    <property type="evidence" value="ECO:0007669"/>
    <property type="project" value="TreeGrafter"/>
</dbReference>
<dbReference type="GO" id="GO:0003725">
    <property type="term" value="F:double-stranded RNA binding"/>
    <property type="evidence" value="ECO:0007669"/>
    <property type="project" value="TreeGrafter"/>
</dbReference>
<dbReference type="PROSITE" id="PS50141">
    <property type="entry name" value="A_DEAMIN_EDITASE"/>
    <property type="match status" value="1"/>
</dbReference>
<feature type="domain" description="MBD" evidence="3">
    <location>
        <begin position="262"/>
        <end position="332"/>
    </location>
</feature>
<evidence type="ECO:0000256" key="1">
    <source>
        <dbReference type="SAM" id="MobiDB-lite"/>
    </source>
</evidence>
<organism evidence="4 5">
    <name type="scientific">Nitzschia inconspicua</name>
    <dbReference type="NCBI Taxonomy" id="303405"/>
    <lineage>
        <taxon>Eukaryota</taxon>
        <taxon>Sar</taxon>
        <taxon>Stramenopiles</taxon>
        <taxon>Ochrophyta</taxon>
        <taxon>Bacillariophyta</taxon>
        <taxon>Bacillariophyceae</taxon>
        <taxon>Bacillariophycidae</taxon>
        <taxon>Bacillariales</taxon>
        <taxon>Bacillariaceae</taxon>
        <taxon>Nitzschia</taxon>
    </lineage>
</organism>
<feature type="compositionally biased region" description="Low complexity" evidence="1">
    <location>
        <begin position="234"/>
        <end position="244"/>
    </location>
</feature>
<dbReference type="PANTHER" id="PTHR10910">
    <property type="entry name" value="EUKARYOTE SPECIFIC DSRNA BINDING PROTEIN"/>
    <property type="match status" value="1"/>
</dbReference>
<sequence length="1073" mass="118121">MEAPVLPSIRRLSVKNKKNKKPRRFISIDGITIVAPPESANVNEHFQPKDHPSHHSRNPPQQQQQQLQQNNTQRQEEGIDIDIHPNQHYGNEKDFLETSTVSSLSAKQTPPLKNNETGKSYVIPMQVLEPTSLQPAANERDGRYMTWATTTASSAIASGESIESAATAQDNNHGNDHNGLSGSEVKETRQLSNQAECSPQDVDNTNCFTESARSPGSQKCEKASSSKKSIRPNATGATAASSTTNKCTAKTQYRDEEVYSGKPKGKIMGREWPEGWIMKSFRRRGGATAGRDDHYWYSPINKIKLRSIREVERFLLAMDAHDGNEDLAKKNMNAFGIVRGNEKRQAAQAGTDMALSQAKKRKVVTEVPQKTKTENLPSRKVFGSSSSRQFLRHLHDCKYSDAKSFCQFLVKAMPTMYNVNFESTLKVADLDVGIGRSRRITLSRCLGLSNEEFESLVSTYLYCCGEPRTFLFLEISAIFLPRGKGGELVPTVQGFWDEFRGAVVSVNAQQSAPGNQQATEMNNQLHLQQPLIASNVNVAANVAESQDAKPSSSAPPADTATKGVAYRLAEKRRVSTCRFADRVAQISVDLYKSIIPVGDRPPQTCLATIVAHDSSDGSLKVVGMGVGTKFLKEAILNQEKGPDAGEDIPIYGESVRDMHAEVLARRSFRRALTSEILDNLQGSNGTISSKGILVRSERHSRETLPFIEKSSMIKYKLRPGVTLHLYTSSAPCGNASLKRFCKMTKEKFNDELGPDEWPHTMHDPPPGSAIKLGEFSLLLKKDNAGVDVGDSQDSPASNGDELAPKVPQGIIPKGKVWPANQSDDWTPPGTTIVQYSGEKGSIHTCSDKICRWNFLGIQGSLLASLLEEPLYVSTVTVGRKLSAAVCKRAICCRLDAPSRSPFIEVMKESVVDAASCGEVDTYHVNHPAVMGTAVYLDDTGLVETNSETRGQDVRFHSPLTWAWWPTTAASGSTSNNGILECLDGSTGYLFPKDETKSIETRVSGISTRALTSAFRQAYQAATGGEAHNSTVVPYRTMQELRDFKKSHSRAHEQVKEMLLTKHKVLSSWNRRWP</sequence>
<dbReference type="GO" id="GO:0003726">
    <property type="term" value="F:double-stranded RNA adenosine deaminase activity"/>
    <property type="evidence" value="ECO:0007669"/>
    <property type="project" value="TreeGrafter"/>
</dbReference>
<reference evidence="4" key="1">
    <citation type="journal article" date="2021" name="Sci. Rep.">
        <title>Diploid genomic architecture of Nitzschia inconspicua, an elite biomass production diatom.</title>
        <authorList>
            <person name="Oliver A."/>
            <person name="Podell S."/>
            <person name="Pinowska A."/>
            <person name="Traller J.C."/>
            <person name="Smith S.R."/>
            <person name="McClure R."/>
            <person name="Beliaev A."/>
            <person name="Bohutskyi P."/>
            <person name="Hill E.A."/>
            <person name="Rabines A."/>
            <person name="Zheng H."/>
            <person name="Allen L.Z."/>
            <person name="Kuo A."/>
            <person name="Grigoriev I.V."/>
            <person name="Allen A.E."/>
            <person name="Hazlebeck D."/>
            <person name="Allen E.E."/>
        </authorList>
    </citation>
    <scope>NUCLEOTIDE SEQUENCE</scope>
    <source>
        <strain evidence="4">Hildebrandi</strain>
    </source>
</reference>
<dbReference type="PROSITE" id="PS50982">
    <property type="entry name" value="MBD"/>
    <property type="match status" value="1"/>
</dbReference>
<reference evidence="4" key="2">
    <citation type="submission" date="2021-04" db="EMBL/GenBank/DDBJ databases">
        <authorList>
            <person name="Podell S."/>
        </authorList>
    </citation>
    <scope>NUCLEOTIDE SEQUENCE</scope>
    <source>
        <strain evidence="4">Hildebrandi</strain>
    </source>
</reference>
<dbReference type="InterPro" id="IPR001739">
    <property type="entry name" value="Methyl_CpG_DNA-bd"/>
</dbReference>
<feature type="region of interest" description="Disordered" evidence="1">
    <location>
        <begin position="42"/>
        <end position="75"/>
    </location>
</feature>
<dbReference type="GO" id="GO:0005737">
    <property type="term" value="C:cytoplasm"/>
    <property type="evidence" value="ECO:0007669"/>
    <property type="project" value="TreeGrafter"/>
</dbReference>
<evidence type="ECO:0000313" key="4">
    <source>
        <dbReference type="EMBL" id="KAG7348123.1"/>
    </source>
</evidence>
<feature type="region of interest" description="Disordered" evidence="1">
    <location>
        <begin position="168"/>
        <end position="246"/>
    </location>
</feature>
<keyword evidence="5" id="KW-1185">Reference proteome</keyword>
<evidence type="ECO:0000259" key="2">
    <source>
        <dbReference type="PROSITE" id="PS50141"/>
    </source>
</evidence>
<dbReference type="GO" id="GO:0008251">
    <property type="term" value="F:tRNA-specific adenosine deaminase activity"/>
    <property type="evidence" value="ECO:0007669"/>
    <property type="project" value="TreeGrafter"/>
</dbReference>
<name>A0A9K3KS64_9STRA</name>
<accession>A0A9K3KS64</accession>